<dbReference type="Gene3D" id="3.30.70.270">
    <property type="match status" value="1"/>
</dbReference>
<feature type="transmembrane region" description="Helical" evidence="3">
    <location>
        <begin position="24"/>
        <end position="44"/>
    </location>
</feature>
<feature type="transmembrane region" description="Helical" evidence="3">
    <location>
        <begin position="56"/>
        <end position="75"/>
    </location>
</feature>
<dbReference type="PANTHER" id="PTHR45138">
    <property type="entry name" value="REGULATORY COMPONENTS OF SENSORY TRANSDUCTION SYSTEM"/>
    <property type="match status" value="1"/>
</dbReference>
<feature type="transmembrane region" description="Helical" evidence="3">
    <location>
        <begin position="87"/>
        <end position="108"/>
    </location>
</feature>
<dbReference type="InterPro" id="IPR000160">
    <property type="entry name" value="GGDEF_dom"/>
</dbReference>
<dbReference type="EC" id="2.7.7.65" evidence="1"/>
<feature type="transmembrane region" description="Helical" evidence="3">
    <location>
        <begin position="170"/>
        <end position="189"/>
    </location>
</feature>
<comment type="catalytic activity">
    <reaction evidence="2">
        <text>2 GTP = 3',3'-c-di-GMP + 2 diphosphate</text>
        <dbReference type="Rhea" id="RHEA:24898"/>
        <dbReference type="ChEBI" id="CHEBI:33019"/>
        <dbReference type="ChEBI" id="CHEBI:37565"/>
        <dbReference type="ChEBI" id="CHEBI:58805"/>
        <dbReference type="EC" id="2.7.7.65"/>
    </reaction>
</comment>
<evidence type="ECO:0000259" key="4">
    <source>
        <dbReference type="PROSITE" id="PS50887"/>
    </source>
</evidence>
<keyword evidence="3" id="KW-0472">Membrane</keyword>
<evidence type="ECO:0000256" key="1">
    <source>
        <dbReference type="ARBA" id="ARBA00012528"/>
    </source>
</evidence>
<dbReference type="Pfam" id="PF00990">
    <property type="entry name" value="GGDEF"/>
    <property type="match status" value="1"/>
</dbReference>
<dbReference type="Proteomes" id="UP000284006">
    <property type="component" value="Unassembled WGS sequence"/>
</dbReference>
<gene>
    <name evidence="5" type="ORF">D3872_04670</name>
</gene>
<protein>
    <recommendedName>
        <fullName evidence="1">diguanylate cyclase</fullName>
        <ecNumber evidence="1">2.7.7.65</ecNumber>
    </recommendedName>
</protein>
<keyword evidence="6" id="KW-1185">Reference proteome</keyword>
<evidence type="ECO:0000256" key="2">
    <source>
        <dbReference type="ARBA" id="ARBA00034247"/>
    </source>
</evidence>
<organism evidence="5 6">
    <name type="scientific">Massilia cavernae</name>
    <dbReference type="NCBI Taxonomy" id="2320864"/>
    <lineage>
        <taxon>Bacteria</taxon>
        <taxon>Pseudomonadati</taxon>
        <taxon>Pseudomonadota</taxon>
        <taxon>Betaproteobacteria</taxon>
        <taxon>Burkholderiales</taxon>
        <taxon>Oxalobacteraceae</taxon>
        <taxon>Telluria group</taxon>
        <taxon>Massilia</taxon>
    </lineage>
</organism>
<dbReference type="InterPro" id="IPR029787">
    <property type="entry name" value="Nucleotide_cyclase"/>
</dbReference>
<dbReference type="CDD" id="cd01949">
    <property type="entry name" value="GGDEF"/>
    <property type="match status" value="1"/>
</dbReference>
<dbReference type="SUPFAM" id="SSF55073">
    <property type="entry name" value="Nucleotide cyclase"/>
    <property type="match status" value="1"/>
</dbReference>
<dbReference type="PROSITE" id="PS50887">
    <property type="entry name" value="GGDEF"/>
    <property type="match status" value="1"/>
</dbReference>
<dbReference type="GO" id="GO:0052621">
    <property type="term" value="F:diguanylate cyclase activity"/>
    <property type="evidence" value="ECO:0007669"/>
    <property type="project" value="UniProtKB-EC"/>
</dbReference>
<dbReference type="EMBL" id="QYUP01000043">
    <property type="protein sequence ID" value="RJG23452.1"/>
    <property type="molecule type" value="Genomic_DNA"/>
</dbReference>
<dbReference type="PANTHER" id="PTHR45138:SF9">
    <property type="entry name" value="DIGUANYLATE CYCLASE DGCM-RELATED"/>
    <property type="match status" value="1"/>
</dbReference>
<sequence length="408" mass="44931">MIFPRTNLFPGQRACSDQMRSLDVFTLMFMTAFTCVGMSMIMFSVHRSFRSEVQGVGHWAWGQLAMVLAVLMLALRGTLPDVLSVPASNAALLWGIGLSMIGTQLFYGQAASWRLFHIVWGSCFIGILWWLLVTPDFAMRVALYSCAELVLHLVQLRLVVRYGERHFTSYFFFALLLVQAALVLIRGVAALVSDGASVDLLKSSALATSYLAISNLVILLLSVAFLVLASRRLQLVLEQRSTHDPLTGILNRRGFGEFFGRKQIHARQGDWPLAILALDLDHFKAVNDRYGHAMGDRVLQHVATLVQQALRERDRVARFGGEEFVALLPGTSAKDAIPVALRIQAALRDAVSELPSCTLSIGIASQSSELEDLDSLLARADAALYRAKAEGRNRIVLADEAVLRCVAG</sequence>
<keyword evidence="3" id="KW-0812">Transmembrane</keyword>
<dbReference type="GO" id="GO:1902201">
    <property type="term" value="P:negative regulation of bacterial-type flagellum-dependent cell motility"/>
    <property type="evidence" value="ECO:0007669"/>
    <property type="project" value="TreeGrafter"/>
</dbReference>
<accession>A0A418Y6A7</accession>
<dbReference type="NCBIfam" id="TIGR00254">
    <property type="entry name" value="GGDEF"/>
    <property type="match status" value="1"/>
</dbReference>
<dbReference type="InterPro" id="IPR050469">
    <property type="entry name" value="Diguanylate_Cyclase"/>
</dbReference>
<proteinExistence type="predicted"/>
<reference evidence="5 6" key="1">
    <citation type="submission" date="2018-09" db="EMBL/GenBank/DDBJ databases">
        <authorList>
            <person name="Zhu H."/>
        </authorList>
    </citation>
    <scope>NUCLEOTIDE SEQUENCE [LARGE SCALE GENOMIC DNA]</scope>
    <source>
        <strain evidence="5 6">K1S02-61</strain>
    </source>
</reference>
<dbReference type="GO" id="GO:0043709">
    <property type="term" value="P:cell adhesion involved in single-species biofilm formation"/>
    <property type="evidence" value="ECO:0007669"/>
    <property type="project" value="TreeGrafter"/>
</dbReference>
<dbReference type="OrthoDB" id="9813903at2"/>
<evidence type="ECO:0000313" key="5">
    <source>
        <dbReference type="EMBL" id="RJG23452.1"/>
    </source>
</evidence>
<comment type="caution">
    <text evidence="5">The sequence shown here is derived from an EMBL/GenBank/DDBJ whole genome shotgun (WGS) entry which is preliminary data.</text>
</comment>
<feature type="domain" description="GGDEF" evidence="4">
    <location>
        <begin position="271"/>
        <end position="400"/>
    </location>
</feature>
<keyword evidence="3" id="KW-1133">Transmembrane helix</keyword>
<evidence type="ECO:0000256" key="3">
    <source>
        <dbReference type="SAM" id="Phobius"/>
    </source>
</evidence>
<evidence type="ECO:0000313" key="6">
    <source>
        <dbReference type="Proteomes" id="UP000284006"/>
    </source>
</evidence>
<feature type="transmembrane region" description="Helical" evidence="3">
    <location>
        <begin position="115"/>
        <end position="132"/>
    </location>
</feature>
<feature type="transmembrane region" description="Helical" evidence="3">
    <location>
        <begin position="209"/>
        <end position="230"/>
    </location>
</feature>
<dbReference type="InterPro" id="IPR043128">
    <property type="entry name" value="Rev_trsase/Diguanyl_cyclase"/>
</dbReference>
<dbReference type="FunFam" id="3.30.70.270:FF:000001">
    <property type="entry name" value="Diguanylate cyclase domain protein"/>
    <property type="match status" value="1"/>
</dbReference>
<dbReference type="SMART" id="SM00267">
    <property type="entry name" value="GGDEF"/>
    <property type="match status" value="1"/>
</dbReference>
<dbReference type="AlphaFoldDB" id="A0A418Y6A7"/>
<dbReference type="GO" id="GO:0005886">
    <property type="term" value="C:plasma membrane"/>
    <property type="evidence" value="ECO:0007669"/>
    <property type="project" value="TreeGrafter"/>
</dbReference>
<name>A0A418Y6A7_9BURK</name>